<dbReference type="GO" id="GO:0000725">
    <property type="term" value="P:recombinational repair"/>
    <property type="evidence" value="ECO:0007669"/>
    <property type="project" value="InterPro"/>
</dbReference>
<dbReference type="Proteomes" id="UP001346149">
    <property type="component" value="Unassembled WGS sequence"/>
</dbReference>
<dbReference type="AlphaFoldDB" id="A0AAN7QTT9"/>
<reference evidence="3 4" key="1">
    <citation type="journal article" date="2023" name="Hortic Res">
        <title>Pangenome of water caltrop reveals structural variations and asymmetric subgenome divergence after allopolyploidization.</title>
        <authorList>
            <person name="Zhang X."/>
            <person name="Chen Y."/>
            <person name="Wang L."/>
            <person name="Yuan Y."/>
            <person name="Fang M."/>
            <person name="Shi L."/>
            <person name="Lu R."/>
            <person name="Comes H.P."/>
            <person name="Ma Y."/>
            <person name="Chen Y."/>
            <person name="Huang G."/>
            <person name="Zhou Y."/>
            <person name="Zheng Z."/>
            <person name="Qiu Y."/>
        </authorList>
    </citation>
    <scope>NUCLEOTIDE SEQUENCE [LARGE SCALE GENOMIC DNA]</scope>
    <source>
        <strain evidence="3">F231</strain>
    </source>
</reference>
<organism evidence="3 4">
    <name type="scientific">Trapa natans</name>
    <name type="common">Water chestnut</name>
    <dbReference type="NCBI Taxonomy" id="22666"/>
    <lineage>
        <taxon>Eukaryota</taxon>
        <taxon>Viridiplantae</taxon>
        <taxon>Streptophyta</taxon>
        <taxon>Embryophyta</taxon>
        <taxon>Tracheophyta</taxon>
        <taxon>Spermatophyta</taxon>
        <taxon>Magnoliopsida</taxon>
        <taxon>eudicotyledons</taxon>
        <taxon>Gunneridae</taxon>
        <taxon>Pentapetalae</taxon>
        <taxon>rosids</taxon>
        <taxon>malvids</taxon>
        <taxon>Myrtales</taxon>
        <taxon>Lythraceae</taxon>
        <taxon>Trapa</taxon>
    </lineage>
</organism>
<keyword evidence="4" id="KW-1185">Reference proteome</keyword>
<feature type="region of interest" description="Disordered" evidence="1">
    <location>
        <begin position="20"/>
        <end position="53"/>
    </location>
</feature>
<evidence type="ECO:0000313" key="4">
    <source>
        <dbReference type="Proteomes" id="UP001346149"/>
    </source>
</evidence>
<dbReference type="Pfam" id="PF15072">
    <property type="entry name" value="HROB"/>
    <property type="match status" value="1"/>
</dbReference>
<sequence>MEPWEALDVDDSELSFILCPRKRQAPDPDTAPPSPPQPPDRTQTQSPTCSDSIFRPCSQLHRSQRLSASQPTPPDSQTLVSDSIFHLEATPPFLDQLNNSPRRIPGPAGTLQAAMKRRIQNKELLMQGDDGAAPIPTQEYIRRAVENDDGDDGDFALIPWVYAVDFVRREGLVCGEGAAIGTPVCAIRNGLLTDRVALMVAVIKSCNPNGLDGLMVTLKDPTGSIGASIHSRVLSHGSFGKDISVGAVLILQKVAVFSPARYAHYLNITLNNVVKVISKDTGPLSMQNCHVPMVKHSSLGGTAVSHLRGRMDGIMGSFRQSVNTLSTGNSGHLDVVHAADSDSNLCGREHSCPTPKAKETSSARNEGDHRLEGAEFNVEMTQANAAEVSKCTEETKQGTHRGYLTGSHVRKNSGASNPEEISENAHGESLASSEEQKKLGVSGSWLPEWTDQQLEELLEYD</sequence>
<evidence type="ECO:0000313" key="3">
    <source>
        <dbReference type="EMBL" id="KAK4777076.1"/>
    </source>
</evidence>
<evidence type="ECO:0000256" key="1">
    <source>
        <dbReference type="SAM" id="MobiDB-lite"/>
    </source>
</evidence>
<feature type="domain" description="Homologous recombination OB-fold protein OB-fold" evidence="2">
    <location>
        <begin position="194"/>
        <end position="280"/>
    </location>
</feature>
<proteinExistence type="predicted"/>
<protein>
    <recommendedName>
        <fullName evidence="2">Homologous recombination OB-fold protein OB-fold domain-containing protein</fullName>
    </recommendedName>
</protein>
<dbReference type="InterPro" id="IPR028045">
    <property type="entry name" value="HROB"/>
</dbReference>
<comment type="caution">
    <text evidence="3">The sequence shown here is derived from an EMBL/GenBank/DDBJ whole genome shotgun (WGS) entry which is preliminary data.</text>
</comment>
<feature type="region of interest" description="Disordered" evidence="1">
    <location>
        <begin position="345"/>
        <end position="367"/>
    </location>
</feature>
<feature type="region of interest" description="Disordered" evidence="1">
    <location>
        <begin position="391"/>
        <end position="444"/>
    </location>
</feature>
<dbReference type="PANTHER" id="PTHR14523:SF1">
    <property type="entry name" value="HOMOLOGOUS RECOMBINATION OB-FOLD PROTEIN"/>
    <property type="match status" value="1"/>
</dbReference>
<feature type="compositionally biased region" description="Basic and acidic residues" evidence="1">
    <location>
        <begin position="347"/>
        <end position="367"/>
    </location>
</feature>
<dbReference type="InterPro" id="IPR058570">
    <property type="entry name" value="HROB_OB"/>
</dbReference>
<dbReference type="PANTHER" id="PTHR14523">
    <property type="entry name" value="UNCHARACTERIZED PROTEIN C17ORF53 HOMOLOG"/>
    <property type="match status" value="1"/>
</dbReference>
<evidence type="ECO:0000259" key="2">
    <source>
        <dbReference type="Pfam" id="PF15072"/>
    </source>
</evidence>
<name>A0AAN7QTT9_TRANT</name>
<dbReference type="EMBL" id="JAXQNO010000018">
    <property type="protein sequence ID" value="KAK4777076.1"/>
    <property type="molecule type" value="Genomic_DNA"/>
</dbReference>
<feature type="compositionally biased region" description="Pro residues" evidence="1">
    <location>
        <begin position="29"/>
        <end position="39"/>
    </location>
</feature>
<accession>A0AAN7QTT9</accession>
<gene>
    <name evidence="3" type="ORF">SAY86_005764</name>
</gene>